<reference evidence="1 2" key="2">
    <citation type="submission" date="2019-09" db="EMBL/GenBank/DDBJ databases">
        <authorList>
            <person name="Jin C."/>
        </authorList>
    </citation>
    <scope>NUCLEOTIDE SEQUENCE [LARGE SCALE GENOMIC DNA]</scope>
    <source>
        <strain evidence="1 2">BN140041</strain>
    </source>
</reference>
<proteinExistence type="predicted"/>
<dbReference type="EMBL" id="VUJW01000008">
    <property type="protein sequence ID" value="KAA1426376.1"/>
    <property type="molecule type" value="Genomic_DNA"/>
</dbReference>
<gene>
    <name evidence="1" type="ORF">F0U47_13265</name>
</gene>
<evidence type="ECO:0000313" key="1">
    <source>
        <dbReference type="EMBL" id="KAA1426376.1"/>
    </source>
</evidence>
<dbReference type="RefSeq" id="WP_149750958.1">
    <property type="nucleotide sequence ID" value="NZ_VUJW01000008.1"/>
</dbReference>
<accession>A0A5B1M134</accession>
<organism evidence="1 2">
    <name type="scientific">Nocardioides antri</name>
    <dbReference type="NCBI Taxonomy" id="2607659"/>
    <lineage>
        <taxon>Bacteria</taxon>
        <taxon>Bacillati</taxon>
        <taxon>Actinomycetota</taxon>
        <taxon>Actinomycetes</taxon>
        <taxon>Propionibacteriales</taxon>
        <taxon>Nocardioidaceae</taxon>
        <taxon>Nocardioides</taxon>
    </lineage>
</organism>
<protein>
    <submittedName>
        <fullName evidence="1">Uncharacterized protein</fullName>
    </submittedName>
</protein>
<reference evidence="1 2" key="1">
    <citation type="submission" date="2019-09" db="EMBL/GenBank/DDBJ databases">
        <title>Nocardioides panacisoli sp. nov., isolated from the soil of a ginseng field.</title>
        <authorList>
            <person name="Cho C."/>
        </authorList>
    </citation>
    <scope>NUCLEOTIDE SEQUENCE [LARGE SCALE GENOMIC DNA]</scope>
    <source>
        <strain evidence="1 2">BN140041</strain>
    </source>
</reference>
<dbReference type="Proteomes" id="UP000324351">
    <property type="component" value="Unassembled WGS sequence"/>
</dbReference>
<evidence type="ECO:0000313" key="2">
    <source>
        <dbReference type="Proteomes" id="UP000324351"/>
    </source>
</evidence>
<dbReference type="AlphaFoldDB" id="A0A5B1M134"/>
<name>A0A5B1M134_9ACTN</name>
<sequence>MRRLITLSVTSFAVAVAGLWGGGTASARPAEPVRYDVEYADFAVCDVPASLTGRVFLTSRSTGAEGGPYSSTFIERTVGTLTVGADRYRYNKFSKFSEVEVEPAGAVRTQQLLGRIRLAGSGPMAGTVLEQRIHVVRDANGVRRVDVYVSSFCS</sequence>
<comment type="caution">
    <text evidence="1">The sequence shown here is derived from an EMBL/GenBank/DDBJ whole genome shotgun (WGS) entry which is preliminary data.</text>
</comment>
<keyword evidence="2" id="KW-1185">Reference proteome</keyword>